<evidence type="ECO:0000313" key="2">
    <source>
        <dbReference type="Proteomes" id="UP000609879"/>
    </source>
</evidence>
<comment type="caution">
    <text evidence="1">The sequence shown here is derived from an EMBL/GenBank/DDBJ whole genome shotgun (WGS) entry which is preliminary data.</text>
</comment>
<proteinExistence type="predicted"/>
<sequence>MSEPSETLDGVRYFDASIAVTLLNGIQPLDPMIAAVLRGLNLRIYPGRPADGDRSDYVVLDLNGVSIGVQRRAKALYLHADTTETSDKAVAFEVNGGGENDYPLI</sequence>
<gene>
    <name evidence="1" type="ORF">Ade02nite_23370</name>
</gene>
<name>A0ABQ3Y115_9ACTN</name>
<reference evidence="1 2" key="1">
    <citation type="submission" date="2021-01" db="EMBL/GenBank/DDBJ databases">
        <title>Whole genome shotgun sequence of Actinoplanes deccanensis NBRC 13994.</title>
        <authorList>
            <person name="Komaki H."/>
            <person name="Tamura T."/>
        </authorList>
    </citation>
    <scope>NUCLEOTIDE SEQUENCE [LARGE SCALE GENOMIC DNA]</scope>
    <source>
        <strain evidence="1 2">NBRC 13994</strain>
    </source>
</reference>
<dbReference type="Proteomes" id="UP000609879">
    <property type="component" value="Unassembled WGS sequence"/>
</dbReference>
<dbReference type="RefSeq" id="WP_379035865.1">
    <property type="nucleotide sequence ID" value="NZ_BAAABO010000027.1"/>
</dbReference>
<keyword evidence="2" id="KW-1185">Reference proteome</keyword>
<organism evidence="1 2">
    <name type="scientific">Paractinoplanes deccanensis</name>
    <dbReference type="NCBI Taxonomy" id="113561"/>
    <lineage>
        <taxon>Bacteria</taxon>
        <taxon>Bacillati</taxon>
        <taxon>Actinomycetota</taxon>
        <taxon>Actinomycetes</taxon>
        <taxon>Micromonosporales</taxon>
        <taxon>Micromonosporaceae</taxon>
        <taxon>Paractinoplanes</taxon>
    </lineage>
</organism>
<protein>
    <submittedName>
        <fullName evidence="1">Uncharacterized protein</fullName>
    </submittedName>
</protein>
<dbReference type="EMBL" id="BOMI01000037">
    <property type="protein sequence ID" value="GID73696.1"/>
    <property type="molecule type" value="Genomic_DNA"/>
</dbReference>
<accession>A0ABQ3Y115</accession>
<evidence type="ECO:0000313" key="1">
    <source>
        <dbReference type="EMBL" id="GID73696.1"/>
    </source>
</evidence>